<dbReference type="Proteomes" id="UP000199361">
    <property type="component" value="Unassembled WGS sequence"/>
</dbReference>
<evidence type="ECO:0000256" key="1">
    <source>
        <dbReference type="SAM" id="Coils"/>
    </source>
</evidence>
<sequence length="145" mass="15989">MTEAFRRAASGGFVFARPGTPLNPAQADSLLQHLSNELETSRAAVEEARTRLAECQAAHKKAENEMFLSPDCPKVGRGLGMVTAAERDAWVFSKVIKEWEAVHFAELHLANATGYMWKLREQNSLAQSLNNNAQAAYHSYRGGGR</sequence>
<dbReference type="EMBL" id="FOHX01000003">
    <property type="protein sequence ID" value="SET52247.1"/>
    <property type="molecule type" value="Genomic_DNA"/>
</dbReference>
<keyword evidence="3" id="KW-1185">Reference proteome</keyword>
<dbReference type="OrthoDB" id="3541919at2"/>
<dbReference type="RefSeq" id="WP_091079590.1">
    <property type="nucleotide sequence ID" value="NZ_FOHX01000003.1"/>
</dbReference>
<evidence type="ECO:0000313" key="3">
    <source>
        <dbReference type="Proteomes" id="UP000199361"/>
    </source>
</evidence>
<protein>
    <submittedName>
        <fullName evidence="2">Uncharacterized protein</fullName>
    </submittedName>
</protein>
<gene>
    <name evidence="2" type="ORF">SAMN05421811_103300</name>
</gene>
<accession>A0A1I0F4T5</accession>
<feature type="coiled-coil region" evidence="1">
    <location>
        <begin position="31"/>
        <end position="65"/>
    </location>
</feature>
<organism evidence="2 3">
    <name type="scientific">Nonomuraea wenchangensis</name>
    <dbReference type="NCBI Taxonomy" id="568860"/>
    <lineage>
        <taxon>Bacteria</taxon>
        <taxon>Bacillati</taxon>
        <taxon>Actinomycetota</taxon>
        <taxon>Actinomycetes</taxon>
        <taxon>Streptosporangiales</taxon>
        <taxon>Streptosporangiaceae</taxon>
        <taxon>Nonomuraea</taxon>
    </lineage>
</organism>
<name>A0A1I0F4T5_9ACTN</name>
<evidence type="ECO:0000313" key="2">
    <source>
        <dbReference type="EMBL" id="SET52247.1"/>
    </source>
</evidence>
<reference evidence="2 3" key="1">
    <citation type="submission" date="2016-10" db="EMBL/GenBank/DDBJ databases">
        <authorList>
            <person name="de Groot N.N."/>
        </authorList>
    </citation>
    <scope>NUCLEOTIDE SEQUENCE [LARGE SCALE GENOMIC DNA]</scope>
    <source>
        <strain evidence="2 3">CGMCC 4.5598</strain>
    </source>
</reference>
<dbReference type="AlphaFoldDB" id="A0A1I0F4T5"/>
<keyword evidence="1" id="KW-0175">Coiled coil</keyword>
<proteinExistence type="predicted"/>
<dbReference type="STRING" id="568860.SAMN05421811_103300"/>